<dbReference type="SUPFAM" id="SSF54447">
    <property type="entry name" value="ssDNA-binding transcriptional regulator domain"/>
    <property type="match status" value="1"/>
</dbReference>
<comment type="caution">
    <text evidence="3">The sequence shown here is derived from an EMBL/GenBank/DDBJ whole genome shotgun (WGS) entry which is preliminary data.</text>
</comment>
<dbReference type="Pfam" id="PF02229">
    <property type="entry name" value="PC4"/>
    <property type="match status" value="1"/>
</dbReference>
<organism evidence="3 4">
    <name type="scientific">Rhamnusium bicolor</name>
    <dbReference type="NCBI Taxonomy" id="1586634"/>
    <lineage>
        <taxon>Eukaryota</taxon>
        <taxon>Metazoa</taxon>
        <taxon>Ecdysozoa</taxon>
        <taxon>Arthropoda</taxon>
        <taxon>Hexapoda</taxon>
        <taxon>Insecta</taxon>
        <taxon>Pterygota</taxon>
        <taxon>Neoptera</taxon>
        <taxon>Endopterygota</taxon>
        <taxon>Coleoptera</taxon>
        <taxon>Polyphaga</taxon>
        <taxon>Cucujiformia</taxon>
        <taxon>Chrysomeloidea</taxon>
        <taxon>Cerambycidae</taxon>
        <taxon>Lepturinae</taxon>
        <taxon>Rhagiini</taxon>
        <taxon>Rhamnusium</taxon>
    </lineage>
</organism>
<dbReference type="AlphaFoldDB" id="A0AAV8Z6J3"/>
<feature type="domain" description="Transcriptional coactivator p15 (PC4) C-terminal" evidence="2">
    <location>
        <begin position="41"/>
        <end position="79"/>
    </location>
</feature>
<gene>
    <name evidence="3" type="ORF">NQ314_006157</name>
</gene>
<dbReference type="InterPro" id="IPR003173">
    <property type="entry name" value="PC4_C"/>
</dbReference>
<dbReference type="InterPro" id="IPR009044">
    <property type="entry name" value="ssDNA-bd_transcriptional_reg"/>
</dbReference>
<reference evidence="3" key="1">
    <citation type="journal article" date="2023" name="Insect Mol. Biol.">
        <title>Genome sequencing provides insights into the evolution of gene families encoding plant cell wall-degrading enzymes in longhorned beetles.</title>
        <authorList>
            <person name="Shin N.R."/>
            <person name="Okamura Y."/>
            <person name="Kirsch R."/>
            <person name="Pauchet Y."/>
        </authorList>
    </citation>
    <scope>NUCLEOTIDE SEQUENCE</scope>
    <source>
        <strain evidence="3">RBIC_L_NR</strain>
    </source>
</reference>
<evidence type="ECO:0000313" key="4">
    <source>
        <dbReference type="Proteomes" id="UP001162156"/>
    </source>
</evidence>
<dbReference type="Proteomes" id="UP001162156">
    <property type="component" value="Unassembled WGS sequence"/>
</dbReference>
<protein>
    <recommendedName>
        <fullName evidence="2">Transcriptional coactivator p15 (PC4) C-terminal domain-containing protein</fullName>
    </recommendedName>
</protein>
<keyword evidence="4" id="KW-1185">Reference proteome</keyword>
<feature type="region of interest" description="Disordered" evidence="1">
    <location>
        <begin position="15"/>
        <end position="37"/>
    </location>
</feature>
<name>A0AAV8Z6J3_9CUCU</name>
<dbReference type="GO" id="GO:0006355">
    <property type="term" value="P:regulation of DNA-templated transcription"/>
    <property type="evidence" value="ECO:0007669"/>
    <property type="project" value="InterPro"/>
</dbReference>
<proteinExistence type="predicted"/>
<evidence type="ECO:0000259" key="2">
    <source>
        <dbReference type="Pfam" id="PF02229"/>
    </source>
</evidence>
<sequence length="115" mass="13138">MSECKAIKKRGELELGSKKLKKPTSETEQNARVSGEEENMWDLGNSHFIKLTEYGKKWYVNIRKFYNTDGAPKPGKDGIITDLEYMSMSTARGNNIDNLLINVYDDPLELQDGYL</sequence>
<accession>A0AAV8Z6J3</accession>
<dbReference type="Gene3D" id="2.30.31.10">
    <property type="entry name" value="Transcriptional Coactivator Pc4, Chain A"/>
    <property type="match status" value="1"/>
</dbReference>
<dbReference type="EMBL" id="JANEYF010001674">
    <property type="protein sequence ID" value="KAJ8959733.1"/>
    <property type="molecule type" value="Genomic_DNA"/>
</dbReference>
<evidence type="ECO:0000313" key="3">
    <source>
        <dbReference type="EMBL" id="KAJ8959733.1"/>
    </source>
</evidence>
<dbReference type="GO" id="GO:0003677">
    <property type="term" value="F:DNA binding"/>
    <property type="evidence" value="ECO:0007669"/>
    <property type="project" value="InterPro"/>
</dbReference>
<evidence type="ECO:0000256" key="1">
    <source>
        <dbReference type="SAM" id="MobiDB-lite"/>
    </source>
</evidence>